<accession>A0ABN0GIE4</accession>
<name>A0ABN0GIE4_BAREL</name>
<organism evidence="1 2">
    <name type="scientific">Bartonella elizabethae Re6043vi</name>
    <dbReference type="NCBI Taxonomy" id="1094554"/>
    <lineage>
        <taxon>Bacteria</taxon>
        <taxon>Pseudomonadati</taxon>
        <taxon>Pseudomonadota</taxon>
        <taxon>Alphaproteobacteria</taxon>
        <taxon>Hyphomicrobiales</taxon>
        <taxon>Bartonellaceae</taxon>
        <taxon>Bartonella</taxon>
    </lineage>
</organism>
<keyword evidence="2" id="KW-1185">Reference proteome</keyword>
<comment type="caution">
    <text evidence="1">The sequence shown here is derived from an EMBL/GenBank/DDBJ whole genome shotgun (WGS) entry which is preliminary data.</text>
</comment>
<sequence>MVIYHFYGERESFECCKSFHLISFYIEDIQTIYLITKWELISIKLFKIREKMLVFLK</sequence>
<dbReference type="Proteomes" id="UP000008942">
    <property type="component" value="Unassembled WGS sequence"/>
</dbReference>
<proteinExistence type="predicted"/>
<evidence type="ECO:0000313" key="1">
    <source>
        <dbReference type="EMBL" id="EJF82264.1"/>
    </source>
</evidence>
<reference evidence="1 2" key="1">
    <citation type="submission" date="2012-03" db="EMBL/GenBank/DDBJ databases">
        <title>The Genome Sequence of Bartonella elizabethae Re6043vi.</title>
        <authorList>
            <consortium name="The Broad Institute Genome Sequencing Platform"/>
            <consortium name="The Broad Institute Genome Sequencing Center for Infectious Disease"/>
            <person name="Feldgarden M."/>
            <person name="Kirby J."/>
            <person name="Kosoy M."/>
            <person name="Birtles R."/>
            <person name="Probert W.S."/>
            <person name="Chiaraviglio L."/>
            <person name="Young S.K."/>
            <person name="Zeng Q."/>
            <person name="Gargeya S."/>
            <person name="Fitzgerald M."/>
            <person name="Haas B."/>
            <person name="Abouelleil A."/>
            <person name="Alvarado L."/>
            <person name="Arachchi H.M."/>
            <person name="Berlin A."/>
            <person name="Chapman S.B."/>
            <person name="Gearin G."/>
            <person name="Goldberg J."/>
            <person name="Griggs A."/>
            <person name="Gujja S."/>
            <person name="Hansen M."/>
            <person name="Heiman D."/>
            <person name="Howarth C."/>
            <person name="Larimer J."/>
            <person name="Lui A."/>
            <person name="MacDonald P.J.P."/>
            <person name="McCowen C."/>
            <person name="Montmayeur A."/>
            <person name="Murphy C."/>
            <person name="Neiman D."/>
            <person name="Pearson M."/>
            <person name="Priest M."/>
            <person name="Roberts A."/>
            <person name="Saif S."/>
            <person name="Shea T."/>
            <person name="Sisk P."/>
            <person name="Stolte C."/>
            <person name="Sykes S."/>
            <person name="Wortman J."/>
            <person name="Nusbaum C."/>
            <person name="Birren B."/>
        </authorList>
    </citation>
    <scope>NUCLEOTIDE SEQUENCE [LARGE SCALE GENOMIC DNA]</scope>
    <source>
        <strain evidence="1 2">Re6043vi</strain>
    </source>
</reference>
<dbReference type="EMBL" id="AILW01000034">
    <property type="protein sequence ID" value="EJF82264.1"/>
    <property type="molecule type" value="Genomic_DNA"/>
</dbReference>
<protein>
    <submittedName>
        <fullName evidence="1">Uncharacterized protein</fullName>
    </submittedName>
</protein>
<evidence type="ECO:0000313" key="2">
    <source>
        <dbReference type="Proteomes" id="UP000008942"/>
    </source>
</evidence>
<gene>
    <name evidence="1" type="ORF">MCU_01584</name>
</gene>